<name>A0A9X0CIP4_9CNID</name>
<organism evidence="3 4">
    <name type="scientific">Desmophyllum pertusum</name>
    <dbReference type="NCBI Taxonomy" id="174260"/>
    <lineage>
        <taxon>Eukaryota</taxon>
        <taxon>Metazoa</taxon>
        <taxon>Cnidaria</taxon>
        <taxon>Anthozoa</taxon>
        <taxon>Hexacorallia</taxon>
        <taxon>Scleractinia</taxon>
        <taxon>Caryophylliina</taxon>
        <taxon>Caryophylliidae</taxon>
        <taxon>Desmophyllum</taxon>
    </lineage>
</organism>
<evidence type="ECO:0000259" key="1">
    <source>
        <dbReference type="Pfam" id="PF13086"/>
    </source>
</evidence>
<dbReference type="GO" id="GO:0031380">
    <property type="term" value="C:nuclear RNA-directed RNA polymerase complex"/>
    <property type="evidence" value="ECO:0007669"/>
    <property type="project" value="TreeGrafter"/>
</dbReference>
<dbReference type="OrthoDB" id="2423195at2759"/>
<sequence>MSPDEAMVVDNIWLLTPSERHRLYLFWVENYRERYRVEIHRGEQEYEQRCHELEAVRFEEEQEVIRRATVVGMTTSGAARYHSVLQRVAPKIVVIEEAAEVMEAHIITSLSHDTKHTILIGDHKQLRPKATVYELAQKYNLAISLFERMIMNSMDCKRLCIQHRMRPEIAALTKRIYDHEIVDHESVCEFDDIKGVTHNLFFIDHCQPEILVGGLQSYSNPHEADFLVALCNYLLLQGYGRSQITILTMYTGQLLLLQEKMPRKNIWRSQGESNRICVALSRARQGFYCIGNFSMLSQCKLWKEICDYLQTKNAIGQILTLVCKKHENVTNVRSSSDFDRSGGCKMPCGDRLDCGHACDRLCHVSDLVHKDASVFKNVLQLLPQWTPV</sequence>
<dbReference type="GO" id="GO:0004386">
    <property type="term" value="F:helicase activity"/>
    <property type="evidence" value="ECO:0007669"/>
    <property type="project" value="InterPro"/>
</dbReference>
<dbReference type="AlphaFoldDB" id="A0A9X0CIP4"/>
<proteinExistence type="predicted"/>
<dbReference type="InterPro" id="IPR041679">
    <property type="entry name" value="DNA2/NAM7-like_C"/>
</dbReference>
<gene>
    <name evidence="3" type="primary">ZNFX1_46</name>
    <name evidence="3" type="ORF">OS493_039683</name>
</gene>
<dbReference type="InterPro" id="IPR045055">
    <property type="entry name" value="DNA2/NAM7-like"/>
</dbReference>
<dbReference type="CDD" id="cd18808">
    <property type="entry name" value="SF1_C_Upf1"/>
    <property type="match status" value="1"/>
</dbReference>
<evidence type="ECO:0000313" key="4">
    <source>
        <dbReference type="Proteomes" id="UP001163046"/>
    </source>
</evidence>
<dbReference type="InterPro" id="IPR041677">
    <property type="entry name" value="DNA2/NAM7_AAA_11"/>
</dbReference>
<keyword evidence="4" id="KW-1185">Reference proteome</keyword>
<dbReference type="SUPFAM" id="SSF52540">
    <property type="entry name" value="P-loop containing nucleoside triphosphate hydrolases"/>
    <property type="match status" value="1"/>
</dbReference>
<dbReference type="EMBL" id="MU827529">
    <property type="protein sequence ID" value="KAJ7347665.1"/>
    <property type="molecule type" value="Genomic_DNA"/>
</dbReference>
<accession>A0A9X0CIP4</accession>
<comment type="caution">
    <text evidence="3">The sequence shown here is derived from an EMBL/GenBank/DDBJ whole genome shotgun (WGS) entry which is preliminary data.</text>
</comment>
<dbReference type="Proteomes" id="UP001163046">
    <property type="component" value="Unassembled WGS sequence"/>
</dbReference>
<dbReference type="Pfam" id="PF13087">
    <property type="entry name" value="AAA_12"/>
    <property type="match status" value="1"/>
</dbReference>
<dbReference type="InterPro" id="IPR027417">
    <property type="entry name" value="P-loop_NTPase"/>
</dbReference>
<protein>
    <submittedName>
        <fullName evidence="3">NFX1-type zinc finger-containing protein 1</fullName>
    </submittedName>
</protein>
<dbReference type="InterPro" id="IPR047187">
    <property type="entry name" value="SF1_C_Upf1"/>
</dbReference>
<evidence type="ECO:0000259" key="2">
    <source>
        <dbReference type="Pfam" id="PF13087"/>
    </source>
</evidence>
<dbReference type="GO" id="GO:0031048">
    <property type="term" value="P:regulatory ncRNA-mediated heterochromatin formation"/>
    <property type="evidence" value="ECO:0007669"/>
    <property type="project" value="TreeGrafter"/>
</dbReference>
<dbReference type="Gene3D" id="3.40.50.300">
    <property type="entry name" value="P-loop containing nucleotide triphosphate hydrolases"/>
    <property type="match status" value="3"/>
</dbReference>
<evidence type="ECO:0000313" key="3">
    <source>
        <dbReference type="EMBL" id="KAJ7347665.1"/>
    </source>
</evidence>
<reference evidence="3" key="1">
    <citation type="submission" date="2023-01" db="EMBL/GenBank/DDBJ databases">
        <title>Genome assembly of the deep-sea coral Lophelia pertusa.</title>
        <authorList>
            <person name="Herrera S."/>
            <person name="Cordes E."/>
        </authorList>
    </citation>
    <scope>NUCLEOTIDE SEQUENCE</scope>
    <source>
        <strain evidence="3">USNM1676648</strain>
        <tissue evidence="3">Polyp</tissue>
    </source>
</reference>
<feature type="domain" description="DNA2/NAM7 helicase helicase" evidence="1">
    <location>
        <begin position="32"/>
        <end position="128"/>
    </location>
</feature>
<dbReference type="PANTHER" id="PTHR10887:SF341">
    <property type="entry name" value="NFX1-TYPE ZINC FINGER-CONTAINING PROTEIN 1"/>
    <property type="match status" value="1"/>
</dbReference>
<dbReference type="Pfam" id="PF13086">
    <property type="entry name" value="AAA_11"/>
    <property type="match status" value="1"/>
</dbReference>
<dbReference type="PANTHER" id="PTHR10887">
    <property type="entry name" value="DNA2/NAM7 HELICASE FAMILY"/>
    <property type="match status" value="1"/>
</dbReference>
<feature type="domain" description="DNA2/NAM7 helicase-like C-terminal" evidence="2">
    <location>
        <begin position="142"/>
        <end position="264"/>
    </location>
</feature>